<keyword evidence="4" id="KW-1185">Reference proteome</keyword>
<sequence length="188" mass="20229">MITTIDKNTALVLIDLQKAVVQMPTAHPMSQVLENSAKLLAAFRKARLPVVIVNVNPAGSAAFATRRDSNPNAGSVPGPDFLDIVPEIKVEDGDIRITKKTWGAFYQTGLHDELQKRGVTQIVLAGLATSIGVEATARSANEFAYNIAFASDAMSDRFADAHDSSFKYIFPRIGEVGTTDEIIAKLGL</sequence>
<dbReference type="Gene3D" id="3.40.50.850">
    <property type="entry name" value="Isochorismatase-like"/>
    <property type="match status" value="1"/>
</dbReference>
<evidence type="ECO:0000313" key="4">
    <source>
        <dbReference type="Proteomes" id="UP000321362"/>
    </source>
</evidence>
<dbReference type="PANTHER" id="PTHR43540:SF7">
    <property type="entry name" value="ISOCHORISMATASE FAMILY PROTEIN YECD"/>
    <property type="match status" value="1"/>
</dbReference>
<dbReference type="AlphaFoldDB" id="A0A5B8VUN3"/>
<protein>
    <submittedName>
        <fullName evidence="3">Isochorismatase family protein</fullName>
    </submittedName>
</protein>
<dbReference type="InterPro" id="IPR000868">
    <property type="entry name" value="Isochorismatase-like_dom"/>
</dbReference>
<dbReference type="KEGG" id="mgk:FSB76_04065"/>
<evidence type="ECO:0000313" key="3">
    <source>
        <dbReference type="EMBL" id="QEC75159.1"/>
    </source>
</evidence>
<dbReference type="CDD" id="cd00431">
    <property type="entry name" value="cysteine_hydrolases"/>
    <property type="match status" value="1"/>
</dbReference>
<evidence type="ECO:0000256" key="1">
    <source>
        <dbReference type="ARBA" id="ARBA00022801"/>
    </source>
</evidence>
<name>A0A5B8VUN3_9SPHI</name>
<proteinExistence type="predicted"/>
<dbReference type="Pfam" id="PF00857">
    <property type="entry name" value="Isochorismatase"/>
    <property type="match status" value="1"/>
</dbReference>
<gene>
    <name evidence="3" type="ORF">FSB76_04065</name>
</gene>
<dbReference type="SUPFAM" id="SSF52499">
    <property type="entry name" value="Isochorismatase-like hydrolases"/>
    <property type="match status" value="1"/>
</dbReference>
<dbReference type="GO" id="GO:0016787">
    <property type="term" value="F:hydrolase activity"/>
    <property type="evidence" value="ECO:0007669"/>
    <property type="project" value="UniProtKB-KW"/>
</dbReference>
<dbReference type="EMBL" id="CP042437">
    <property type="protein sequence ID" value="QEC75159.1"/>
    <property type="molecule type" value="Genomic_DNA"/>
</dbReference>
<dbReference type="PANTHER" id="PTHR43540">
    <property type="entry name" value="PEROXYUREIDOACRYLATE/UREIDOACRYLATE AMIDOHYDROLASE-RELATED"/>
    <property type="match status" value="1"/>
</dbReference>
<evidence type="ECO:0000259" key="2">
    <source>
        <dbReference type="Pfam" id="PF00857"/>
    </source>
</evidence>
<reference evidence="3 4" key="1">
    <citation type="journal article" date="2013" name="J. Microbiol.">
        <title>Mucilaginibacter ginsenosidivorax sp. nov., with ginsenoside converting activity isolated from sediment.</title>
        <authorList>
            <person name="Kim J.K."/>
            <person name="Choi T.E."/>
            <person name="Liu Q.M."/>
            <person name="Park H.Y."/>
            <person name="Yi T.H."/>
            <person name="Yoon M.H."/>
            <person name="Kim S.C."/>
            <person name="Im W.T."/>
        </authorList>
    </citation>
    <scope>NUCLEOTIDE SEQUENCE [LARGE SCALE GENOMIC DNA]</scope>
    <source>
        <strain evidence="3 4">KHI28</strain>
    </source>
</reference>
<feature type="domain" description="Isochorismatase-like" evidence="2">
    <location>
        <begin position="9"/>
        <end position="181"/>
    </location>
</feature>
<dbReference type="InterPro" id="IPR050272">
    <property type="entry name" value="Isochorismatase-like_hydrls"/>
</dbReference>
<dbReference type="InterPro" id="IPR036380">
    <property type="entry name" value="Isochorismatase-like_sf"/>
</dbReference>
<organism evidence="3 4">
    <name type="scientific">Mucilaginibacter ginsenosidivorax</name>
    <dbReference type="NCBI Taxonomy" id="862126"/>
    <lineage>
        <taxon>Bacteria</taxon>
        <taxon>Pseudomonadati</taxon>
        <taxon>Bacteroidota</taxon>
        <taxon>Sphingobacteriia</taxon>
        <taxon>Sphingobacteriales</taxon>
        <taxon>Sphingobacteriaceae</taxon>
        <taxon>Mucilaginibacter</taxon>
    </lineage>
</organism>
<keyword evidence="1" id="KW-0378">Hydrolase</keyword>
<dbReference type="Proteomes" id="UP000321362">
    <property type="component" value="Chromosome"/>
</dbReference>
<accession>A0A5B8VUN3</accession>
<dbReference type="RefSeq" id="WP_147052313.1">
    <property type="nucleotide sequence ID" value="NZ_CP042437.1"/>
</dbReference>
<dbReference type="OrthoDB" id="9796485at2"/>